<dbReference type="OrthoDB" id="2436897at2759"/>
<feature type="transmembrane region" description="Helical" evidence="1">
    <location>
        <begin position="79"/>
        <end position="100"/>
    </location>
</feature>
<keyword evidence="3" id="KW-1185">Reference proteome</keyword>
<dbReference type="AlphaFoldDB" id="A0A9N9GNW5"/>
<dbReference type="Proteomes" id="UP000789831">
    <property type="component" value="Unassembled WGS sequence"/>
</dbReference>
<keyword evidence="1" id="KW-1133">Transmembrane helix</keyword>
<evidence type="ECO:0000313" key="3">
    <source>
        <dbReference type="Proteomes" id="UP000789831"/>
    </source>
</evidence>
<organism evidence="2 3">
    <name type="scientific">Ambispora gerdemannii</name>
    <dbReference type="NCBI Taxonomy" id="144530"/>
    <lineage>
        <taxon>Eukaryota</taxon>
        <taxon>Fungi</taxon>
        <taxon>Fungi incertae sedis</taxon>
        <taxon>Mucoromycota</taxon>
        <taxon>Glomeromycotina</taxon>
        <taxon>Glomeromycetes</taxon>
        <taxon>Archaeosporales</taxon>
        <taxon>Ambisporaceae</taxon>
        <taxon>Ambispora</taxon>
    </lineage>
</organism>
<comment type="caution">
    <text evidence="2">The sequence shown here is derived from an EMBL/GenBank/DDBJ whole genome shotgun (WGS) entry which is preliminary data.</text>
</comment>
<evidence type="ECO:0000313" key="2">
    <source>
        <dbReference type="EMBL" id="CAG8622473.1"/>
    </source>
</evidence>
<keyword evidence="1" id="KW-0812">Transmembrane</keyword>
<dbReference type="SUPFAM" id="SSF53098">
    <property type="entry name" value="Ribonuclease H-like"/>
    <property type="match status" value="1"/>
</dbReference>
<reference evidence="2" key="1">
    <citation type="submission" date="2021-06" db="EMBL/GenBank/DDBJ databases">
        <authorList>
            <person name="Kallberg Y."/>
            <person name="Tangrot J."/>
            <person name="Rosling A."/>
        </authorList>
    </citation>
    <scope>NUCLEOTIDE SEQUENCE</scope>
    <source>
        <strain evidence="2">MT106</strain>
    </source>
</reference>
<dbReference type="InterPro" id="IPR012337">
    <property type="entry name" value="RNaseH-like_sf"/>
</dbReference>
<proteinExistence type="predicted"/>
<accession>A0A9N9GNW5</accession>
<evidence type="ECO:0000256" key="1">
    <source>
        <dbReference type="SAM" id="Phobius"/>
    </source>
</evidence>
<sequence>MKIKGGGLKTWVKTRWGSLYLTTDSMLHGCPVFDWAKVSNLISDEDFFTTCQLVRSVWQTIKEVIYMLEAKDATLADCFIYLIKLIIEFLHPLYILAYYIHPQYRGKGLKVNGFHKAALTSLELWQNLEHTRSEAELVHRIFSINPTQANCERNFSTLKWMGERQTSLGLNKLEGMAKIRSYYMTNIQYELSFFGKELTEADLQDACNVTSISNIMNYEEDQIRVSEKSLLDNVILNYPTTLLIEEIIDLTAEENLESSIKIVQVISSADLDYDPHDILNSFLEHENQNNR</sequence>
<dbReference type="EMBL" id="CAJVPL010002922">
    <property type="protein sequence ID" value="CAG8622473.1"/>
    <property type="molecule type" value="Genomic_DNA"/>
</dbReference>
<name>A0A9N9GNW5_9GLOM</name>
<protein>
    <submittedName>
        <fullName evidence="2">12279_t:CDS:1</fullName>
    </submittedName>
</protein>
<gene>
    <name evidence="2" type="ORF">AGERDE_LOCUS10130</name>
</gene>
<keyword evidence="1" id="KW-0472">Membrane</keyword>